<reference evidence="7" key="3">
    <citation type="submission" date="2023-06" db="EMBL/GenBank/DDBJ databases">
        <title>Pangenomics reveal diversification of enzyme families and niche specialization in globally abundant SAR202 bacteria.</title>
        <authorList>
            <person name="Saw J.H.W."/>
        </authorList>
    </citation>
    <scope>NUCLEOTIDE SEQUENCE [LARGE SCALE GENOMIC DNA]</scope>
    <source>
        <strain evidence="7">JH1073</strain>
    </source>
</reference>
<evidence type="ECO:0000256" key="1">
    <source>
        <dbReference type="ARBA" id="ARBA00010515"/>
    </source>
</evidence>
<feature type="region of interest" description="Disordered" evidence="3">
    <location>
        <begin position="34"/>
        <end position="56"/>
    </location>
</feature>
<feature type="domain" description="Alpha/beta hydrolase fold-3" evidence="4">
    <location>
        <begin position="79"/>
        <end position="284"/>
    </location>
</feature>
<reference evidence="6" key="2">
    <citation type="journal article" date="2023" name="Nat. Commun.">
        <title>Cultivation of marine bacteria of the SAR202 clade.</title>
        <authorList>
            <person name="Lim Y."/>
            <person name="Seo J.H."/>
            <person name="Giovannoni S.J."/>
            <person name="Kang I."/>
            <person name="Cho J.C."/>
        </authorList>
    </citation>
    <scope>NUCLEOTIDE SEQUENCE</scope>
    <source>
        <strain evidence="6">JH1073</strain>
    </source>
</reference>
<evidence type="ECO:0000313" key="8">
    <source>
        <dbReference type="Proteomes" id="UP001321249"/>
    </source>
</evidence>
<dbReference type="Proteomes" id="UP001219901">
    <property type="component" value="Chromosome"/>
</dbReference>
<dbReference type="InterPro" id="IPR050300">
    <property type="entry name" value="GDXG_lipolytic_enzyme"/>
</dbReference>
<name>A0AAJ5ZE96_9CHLR</name>
<sequence>MPLHPQVKDLMDRRVALGFPDDRDVTPDVARANARAGKASIPSDQEPVGEITERTIPGPAGEIPIRIYRPTTEGPHPLIMLFHGGGWVIGDLDSEDSMSRGLVNRVDAVLVSVDYRMAPEVRFPGAPEDCYAATVWAVENAEELGVDASKLAVAGTSAGGNLSAAVALMARDRGGPTIKHQVLFCPVIDHDFERPSVIENAEGYGLTRDGMIWFWDQYIGPDGDPYHPYASVIRAEDLSGLADATVIAAQYDPLLDEAADYAAALKAAGNDVAYTEYAGMTHGFNGSFGLIDDAVKACDEASARILASFAK</sequence>
<proteinExistence type="inferred from homology"/>
<dbReference type="EMBL" id="WMBE01000003">
    <property type="protein sequence ID" value="MDG0867771.1"/>
    <property type="molecule type" value="Genomic_DNA"/>
</dbReference>
<dbReference type="RefSeq" id="WP_342826449.1">
    <property type="nucleotide sequence ID" value="NZ_CP046146.1"/>
</dbReference>
<dbReference type="Gene3D" id="3.40.50.1820">
    <property type="entry name" value="alpha/beta hydrolase"/>
    <property type="match status" value="1"/>
</dbReference>
<dbReference type="SUPFAM" id="SSF53474">
    <property type="entry name" value="alpha/beta-Hydrolases"/>
    <property type="match status" value="1"/>
</dbReference>
<dbReference type="GO" id="GO:0016787">
    <property type="term" value="F:hydrolase activity"/>
    <property type="evidence" value="ECO:0007669"/>
    <property type="project" value="UniProtKB-KW"/>
</dbReference>
<evidence type="ECO:0000313" key="6">
    <source>
        <dbReference type="EMBL" id="WFG39867.1"/>
    </source>
</evidence>
<gene>
    <name evidence="5" type="ORF">GKO46_11900</name>
    <name evidence="6" type="ORF">GKO48_09635</name>
</gene>
<accession>A0AAJ5ZE96</accession>
<evidence type="ECO:0000256" key="2">
    <source>
        <dbReference type="ARBA" id="ARBA00022801"/>
    </source>
</evidence>
<evidence type="ECO:0000256" key="3">
    <source>
        <dbReference type="SAM" id="MobiDB-lite"/>
    </source>
</evidence>
<dbReference type="AlphaFoldDB" id="A0AAJ5ZE96"/>
<dbReference type="Pfam" id="PF07859">
    <property type="entry name" value="Abhydrolase_3"/>
    <property type="match status" value="1"/>
</dbReference>
<organism evidence="6 7">
    <name type="scientific">Candidatus Lucifugimonas marina</name>
    <dbReference type="NCBI Taxonomy" id="3038979"/>
    <lineage>
        <taxon>Bacteria</taxon>
        <taxon>Bacillati</taxon>
        <taxon>Chloroflexota</taxon>
        <taxon>Dehalococcoidia</taxon>
        <taxon>SAR202 cluster</taxon>
        <taxon>Candidatus Lucifugimonadales</taxon>
        <taxon>Candidatus Lucifugimonadaceae</taxon>
        <taxon>Candidatus Lucifugimonas</taxon>
    </lineage>
</organism>
<dbReference type="FunFam" id="3.40.50.1820:FF:000089">
    <property type="entry name" value="Alpha/beta hydrolase"/>
    <property type="match status" value="1"/>
</dbReference>
<dbReference type="InterPro" id="IPR029058">
    <property type="entry name" value="AB_hydrolase_fold"/>
</dbReference>
<dbReference type="PANTHER" id="PTHR48081">
    <property type="entry name" value="AB HYDROLASE SUPERFAMILY PROTEIN C4A8.06C"/>
    <property type="match status" value="1"/>
</dbReference>
<comment type="similarity">
    <text evidence="1">Belongs to the 'GDXG' lipolytic enzyme family.</text>
</comment>
<dbReference type="EMBL" id="CP046147">
    <property type="protein sequence ID" value="WFG39867.1"/>
    <property type="molecule type" value="Genomic_DNA"/>
</dbReference>
<protein>
    <submittedName>
        <fullName evidence="6">Alpha/beta hydrolase fold domain-containing protein</fullName>
    </submittedName>
</protein>
<evidence type="ECO:0000313" key="7">
    <source>
        <dbReference type="Proteomes" id="UP001219901"/>
    </source>
</evidence>
<keyword evidence="2 6" id="KW-0378">Hydrolase</keyword>
<keyword evidence="7" id="KW-1185">Reference proteome</keyword>
<evidence type="ECO:0000259" key="4">
    <source>
        <dbReference type="Pfam" id="PF07859"/>
    </source>
</evidence>
<dbReference type="Proteomes" id="UP001321249">
    <property type="component" value="Unassembled WGS sequence"/>
</dbReference>
<dbReference type="InterPro" id="IPR013094">
    <property type="entry name" value="AB_hydrolase_3"/>
</dbReference>
<dbReference type="PANTHER" id="PTHR48081:SF8">
    <property type="entry name" value="ALPHA_BETA HYDROLASE FOLD-3 DOMAIN-CONTAINING PROTEIN-RELATED"/>
    <property type="match status" value="1"/>
</dbReference>
<evidence type="ECO:0000313" key="5">
    <source>
        <dbReference type="EMBL" id="MDG0867771.1"/>
    </source>
</evidence>
<reference evidence="7 8" key="1">
    <citation type="submission" date="2019-11" db="EMBL/GenBank/DDBJ databases">
        <authorList>
            <person name="Cho J.-C."/>
        </authorList>
    </citation>
    <scope>NUCLEOTIDE SEQUENCE [LARGE SCALE GENOMIC DNA]</scope>
    <source>
        <strain evidence="6 7">JH1073</strain>
        <strain evidence="5 8">JH702</strain>
    </source>
</reference>